<feature type="region of interest" description="Disordered" evidence="1">
    <location>
        <begin position="244"/>
        <end position="294"/>
    </location>
</feature>
<feature type="region of interest" description="Disordered" evidence="1">
    <location>
        <begin position="455"/>
        <end position="500"/>
    </location>
</feature>
<accession>A0A642UYY0</accession>
<evidence type="ECO:0000313" key="2">
    <source>
        <dbReference type="EMBL" id="KAA8908078.1"/>
    </source>
</evidence>
<evidence type="ECO:0000256" key="1">
    <source>
        <dbReference type="SAM" id="MobiDB-lite"/>
    </source>
</evidence>
<feature type="compositionally biased region" description="Basic residues" evidence="1">
    <location>
        <begin position="486"/>
        <end position="500"/>
    </location>
</feature>
<organism evidence="2 3">
    <name type="scientific">Trichomonascus ciferrii</name>
    <dbReference type="NCBI Taxonomy" id="44093"/>
    <lineage>
        <taxon>Eukaryota</taxon>
        <taxon>Fungi</taxon>
        <taxon>Dikarya</taxon>
        <taxon>Ascomycota</taxon>
        <taxon>Saccharomycotina</taxon>
        <taxon>Dipodascomycetes</taxon>
        <taxon>Dipodascales</taxon>
        <taxon>Trichomonascaceae</taxon>
        <taxon>Trichomonascus</taxon>
        <taxon>Trichomonascus ciferrii complex</taxon>
    </lineage>
</organism>
<feature type="compositionally biased region" description="Polar residues" evidence="1">
    <location>
        <begin position="244"/>
        <end position="261"/>
    </location>
</feature>
<evidence type="ECO:0000313" key="3">
    <source>
        <dbReference type="Proteomes" id="UP000761534"/>
    </source>
</evidence>
<feature type="compositionally biased region" description="Polar residues" evidence="1">
    <location>
        <begin position="136"/>
        <end position="159"/>
    </location>
</feature>
<gene>
    <name evidence="2" type="ORF">TRICI_004829</name>
</gene>
<sequence>MDSLWNFPIGGLEDSFIESDGPSAAPPSVSEDEYPDLKEAYAQRRDTSRRKRRARQQAEYEREKEKEKEKEAEAMLKKAPPVADGDQKASGTRTKKVKKEPGAMKHAKKASLRQDIEYDRDVMNGIVGNPAGIDSDPSSVSIPTSESQLQARFSSSSDCGDTGKLDVEQSMRYSPLSFMRDASTIEIPEPQSFWSDEKEHSGLPLVDNLHFEPQSPAGNNFDFVFSGNSDTQSALENLPMPFHTNSSPTLSDLTSSGSPTRPYTVRCMAPAKRFEKPNSNKHSKTPEAASSKAVREKFNIEDWQDRLHQKLGIDDDFEIELRSPSTISSSSKHHHSSAPLQPVSANSANTPKTPSAGPPNNSPPVRKATVSLPKRKEPTTYTNPPQTLHDFAAYKLPTPSPIPQHDPSPKQQDHLEEHMQPSPPSSSSAIDDEDGYNTATVRRSIASKIFNTFRRRGGGTSLTPYVPTSMVDDGNNTEGPSQRPRIINRFKRHPKSKPQF</sequence>
<feature type="compositionally biased region" description="Basic and acidic residues" evidence="1">
    <location>
        <begin position="407"/>
        <end position="419"/>
    </location>
</feature>
<keyword evidence="3" id="KW-1185">Reference proteome</keyword>
<feature type="compositionally biased region" description="Basic and acidic residues" evidence="1">
    <location>
        <begin position="112"/>
        <end position="122"/>
    </location>
</feature>
<feature type="compositionally biased region" description="Polar residues" evidence="1">
    <location>
        <begin position="343"/>
        <end position="353"/>
    </location>
</feature>
<comment type="caution">
    <text evidence="2">The sequence shown here is derived from an EMBL/GenBank/DDBJ whole genome shotgun (WGS) entry which is preliminary data.</text>
</comment>
<feature type="region of interest" description="Disordered" evidence="1">
    <location>
        <begin position="1"/>
        <end position="168"/>
    </location>
</feature>
<feature type="region of interest" description="Disordered" evidence="1">
    <location>
        <begin position="324"/>
        <end position="435"/>
    </location>
</feature>
<proteinExistence type="predicted"/>
<dbReference type="EMBL" id="SWFS01000371">
    <property type="protein sequence ID" value="KAA8908078.1"/>
    <property type="molecule type" value="Genomic_DNA"/>
</dbReference>
<feature type="compositionally biased region" description="Basic and acidic residues" evidence="1">
    <location>
        <begin position="35"/>
        <end position="46"/>
    </location>
</feature>
<feature type="compositionally biased region" description="Basic and acidic residues" evidence="1">
    <location>
        <begin position="56"/>
        <end position="76"/>
    </location>
</feature>
<protein>
    <submittedName>
        <fullName evidence="2">Uncharacterized protein</fullName>
    </submittedName>
</protein>
<reference evidence="2" key="1">
    <citation type="journal article" date="2019" name="G3 (Bethesda)">
        <title>Genome Assemblies of Two Rare Opportunistic Yeast Pathogens: Diutina rugosa (syn. Candida rugosa) and Trichomonascus ciferrii (syn. Candida ciferrii).</title>
        <authorList>
            <person name="Mixao V."/>
            <person name="Saus E."/>
            <person name="Hansen A.P."/>
            <person name="Lass-Florl C."/>
            <person name="Gabaldon T."/>
        </authorList>
    </citation>
    <scope>NUCLEOTIDE SEQUENCE</scope>
    <source>
        <strain evidence="2">CBS 4856</strain>
    </source>
</reference>
<name>A0A642UYY0_9ASCO</name>
<dbReference type="Proteomes" id="UP000761534">
    <property type="component" value="Unassembled WGS sequence"/>
</dbReference>
<dbReference type="AlphaFoldDB" id="A0A642UYY0"/>
<dbReference type="VEuPathDB" id="FungiDB:TRICI_004829"/>